<dbReference type="Gene3D" id="3.55.50.30">
    <property type="match status" value="1"/>
</dbReference>
<dbReference type="InterPro" id="IPR012910">
    <property type="entry name" value="Plug_dom"/>
</dbReference>
<protein>
    <submittedName>
        <fullName evidence="13">Iron complex outermembrane receptor protein</fullName>
    </submittedName>
</protein>
<evidence type="ECO:0000259" key="12">
    <source>
        <dbReference type="Pfam" id="PF07715"/>
    </source>
</evidence>
<dbReference type="EMBL" id="PHHD01000001">
    <property type="protein sequence ID" value="PKA79259.1"/>
    <property type="molecule type" value="Genomic_DNA"/>
</dbReference>
<evidence type="ECO:0000256" key="4">
    <source>
        <dbReference type="ARBA" id="ARBA00022692"/>
    </source>
</evidence>
<feature type="signal peptide" evidence="10">
    <location>
        <begin position="1"/>
        <end position="33"/>
    </location>
</feature>
<evidence type="ECO:0000256" key="9">
    <source>
        <dbReference type="RuleBase" id="RU003357"/>
    </source>
</evidence>
<keyword evidence="5 9" id="KW-0798">TonB box</keyword>
<dbReference type="InterPro" id="IPR039426">
    <property type="entry name" value="TonB-dep_rcpt-like"/>
</dbReference>
<accession>A0ABX4QQY5</accession>
<keyword evidence="4 8" id="KW-0812">Transmembrane</keyword>
<keyword evidence="7 8" id="KW-0998">Cell outer membrane</keyword>
<dbReference type="Pfam" id="PF00593">
    <property type="entry name" value="TonB_dep_Rec_b-barrel"/>
    <property type="match status" value="1"/>
</dbReference>
<organism evidence="13 14">
    <name type="scientific">Pseudomonas tolaasii NCPPB 2192</name>
    <dbReference type="NCBI Taxonomy" id="564423"/>
    <lineage>
        <taxon>Bacteria</taxon>
        <taxon>Pseudomonadati</taxon>
        <taxon>Pseudomonadota</taxon>
        <taxon>Gammaproteobacteria</taxon>
        <taxon>Pseudomonadales</taxon>
        <taxon>Pseudomonadaceae</taxon>
        <taxon>Pseudomonas</taxon>
    </lineage>
</organism>
<dbReference type="InterPro" id="IPR000531">
    <property type="entry name" value="Beta-barrel_TonB"/>
</dbReference>
<evidence type="ECO:0000256" key="1">
    <source>
        <dbReference type="ARBA" id="ARBA00004571"/>
    </source>
</evidence>
<comment type="similarity">
    <text evidence="8 9">Belongs to the TonB-dependent receptor family.</text>
</comment>
<evidence type="ECO:0000256" key="3">
    <source>
        <dbReference type="ARBA" id="ARBA00022452"/>
    </source>
</evidence>
<dbReference type="CDD" id="cd01347">
    <property type="entry name" value="ligand_gated_channel"/>
    <property type="match status" value="1"/>
</dbReference>
<feature type="chain" id="PRO_5047073147" evidence="10">
    <location>
        <begin position="34"/>
        <end position="883"/>
    </location>
</feature>
<keyword evidence="3 8" id="KW-1134">Transmembrane beta strand</keyword>
<keyword evidence="6 8" id="KW-0472">Membrane</keyword>
<comment type="caution">
    <text evidence="13">The sequence shown here is derived from an EMBL/GenBank/DDBJ whole genome shotgun (WGS) entry which is preliminary data.</text>
</comment>
<keyword evidence="2 8" id="KW-0813">Transport</keyword>
<dbReference type="Gene3D" id="2.40.170.20">
    <property type="entry name" value="TonB-dependent receptor, beta-barrel domain"/>
    <property type="match status" value="1"/>
</dbReference>
<keyword evidence="14" id="KW-1185">Reference proteome</keyword>
<evidence type="ECO:0000256" key="6">
    <source>
        <dbReference type="ARBA" id="ARBA00023136"/>
    </source>
</evidence>
<sequence length="883" mass="95090">MGGANVSQFNRVPLRTFALVPLASLFFSFAASAEEVRQVYHIAPGPLDEVLLNISRQSGQVISFTPQLGNYSSATVDGSLSAHQAVDAALKGTGLHVQVSPDGAFIIKEGASNAATSDVKAQTSAAQAPTLDRVVAIGTRRSNATALTSSAPVDVINADELKQTGATSLNQALFQLLPSFNFPQNNSATRGQDPKGASLRGLSPDQTLVLINGKRRHTSAVVNISGGVPFIGAQPVDLDMIPISAIDHVEVLRDGASAQYGSDAVAGVVNIVLKERDSGGGINTQLGKYAQGDGFSKTTDGWYGIGLPGDGFLTLSFNTLNNKPDDIGDKYVADGQTQDPRWGGAGRDKYNLAANAEIGLNDKWRLYSFATFGQDTSVNNTPPLLASSPNNVASIYPGGTIPKYRYRYEDGAVTVGTRYEDDSIGRFDLSATYGRDEHDELAFNTVNPSYGANSPTKFNVATLVNDQTNITLDYAKDLDVSWSSHPLTVSGGVAYRHEQYRLEAGDFDSYSFGGIDGVQVGAVQASGLTPDDAGTFKRDVGGVYFGLENQVTDKLQVGVAGRTEHYSDFGSATTGKLSARYDFTPQVGVRATVNNAYHAPSLGQIGTSWTTTTNLDANGNPVLTRMLPADNPAARALGAQPLKPEKSTNYSLGLVLRPAENASLTIDAYQISIRDRLLFSGGISGPLAEQILTNAGYGQYSWAQFMTNAADTRTRGVDIVGKYNLDLAQFGNLALSAGYTKARTTIEKIHENPNGFEVLTREARGFIEHGYPEDKLVFGAVHKLNQWTISLNETRYGKYRKYAASETNAQYDQEFSAQWTTDLDVNYAFTRQLRVSVGVNNLFDSKPDDFNSRLRQTPGQQYSYLSPTAPEGAFYYTRLSYDF</sequence>
<evidence type="ECO:0000256" key="5">
    <source>
        <dbReference type="ARBA" id="ARBA00023077"/>
    </source>
</evidence>
<dbReference type="PROSITE" id="PS52016">
    <property type="entry name" value="TONB_DEPENDENT_REC_3"/>
    <property type="match status" value="1"/>
</dbReference>
<dbReference type="InterPro" id="IPR037066">
    <property type="entry name" value="Plug_dom_sf"/>
</dbReference>
<evidence type="ECO:0000256" key="2">
    <source>
        <dbReference type="ARBA" id="ARBA00022448"/>
    </source>
</evidence>
<comment type="subcellular location">
    <subcellularLocation>
        <location evidence="1 8">Cell outer membrane</location>
        <topology evidence="1 8">Multi-pass membrane protein</topology>
    </subcellularLocation>
</comment>
<dbReference type="Proteomes" id="UP000232891">
    <property type="component" value="Unassembled WGS sequence"/>
</dbReference>
<dbReference type="PANTHER" id="PTHR47234:SF3">
    <property type="entry name" value="SECRETIN_TONB SHORT N-TERMINAL DOMAIN-CONTAINING PROTEIN"/>
    <property type="match status" value="1"/>
</dbReference>
<dbReference type="PANTHER" id="PTHR47234">
    <property type="match status" value="1"/>
</dbReference>
<proteinExistence type="inferred from homology"/>
<dbReference type="Pfam" id="PF07715">
    <property type="entry name" value="Plug"/>
    <property type="match status" value="1"/>
</dbReference>
<feature type="domain" description="TonB-dependent receptor plug" evidence="12">
    <location>
        <begin position="148"/>
        <end position="268"/>
    </location>
</feature>
<dbReference type="SUPFAM" id="SSF56935">
    <property type="entry name" value="Porins"/>
    <property type="match status" value="1"/>
</dbReference>
<feature type="domain" description="TonB-dependent receptor-like beta-barrel" evidence="11">
    <location>
        <begin position="367"/>
        <end position="842"/>
    </location>
</feature>
<evidence type="ECO:0000313" key="13">
    <source>
        <dbReference type="EMBL" id="PKA79259.1"/>
    </source>
</evidence>
<evidence type="ECO:0000313" key="14">
    <source>
        <dbReference type="Proteomes" id="UP000232891"/>
    </source>
</evidence>
<evidence type="ECO:0000256" key="10">
    <source>
        <dbReference type="SAM" id="SignalP"/>
    </source>
</evidence>
<evidence type="ECO:0000256" key="7">
    <source>
        <dbReference type="ARBA" id="ARBA00023237"/>
    </source>
</evidence>
<reference evidence="13 14" key="1">
    <citation type="submission" date="2017-11" db="EMBL/GenBank/DDBJ databases">
        <title>Genome sequencing of a diverse group of Pseudomonas species.</title>
        <authorList>
            <person name="Loper J."/>
        </authorList>
    </citation>
    <scope>NUCLEOTIDE SEQUENCE [LARGE SCALE GENOMIC DNA]</scope>
    <source>
        <strain evidence="13 14">NCPPB 2192</strain>
    </source>
</reference>
<dbReference type="Gene3D" id="2.170.130.10">
    <property type="entry name" value="TonB-dependent receptor, plug domain"/>
    <property type="match status" value="1"/>
</dbReference>
<dbReference type="InterPro" id="IPR036942">
    <property type="entry name" value="Beta-barrel_TonB_sf"/>
</dbReference>
<keyword evidence="13" id="KW-0675">Receptor</keyword>
<evidence type="ECO:0000256" key="8">
    <source>
        <dbReference type="PROSITE-ProRule" id="PRU01360"/>
    </source>
</evidence>
<gene>
    <name evidence="13" type="ORF">ATI14_6434</name>
</gene>
<keyword evidence="10" id="KW-0732">Signal</keyword>
<evidence type="ECO:0000259" key="11">
    <source>
        <dbReference type="Pfam" id="PF00593"/>
    </source>
</evidence>
<name>A0ABX4QQY5_PSETO</name>